<keyword evidence="4" id="KW-1185">Reference proteome</keyword>
<protein>
    <submittedName>
        <fullName evidence="3">Uncharacterized protein</fullName>
    </submittedName>
</protein>
<accession>A0A1Q3CM78</accession>
<dbReference type="EMBL" id="BDDD01002379">
    <property type="protein sequence ID" value="GAV81366.1"/>
    <property type="molecule type" value="Genomic_DNA"/>
</dbReference>
<feature type="signal peptide" evidence="2">
    <location>
        <begin position="1"/>
        <end position="20"/>
    </location>
</feature>
<feature type="compositionally biased region" description="Basic and acidic residues" evidence="1">
    <location>
        <begin position="108"/>
        <end position="127"/>
    </location>
</feature>
<keyword evidence="2" id="KW-0732">Signal</keyword>
<dbReference type="InParanoid" id="A0A1Q3CM78"/>
<dbReference type="Proteomes" id="UP000187406">
    <property type="component" value="Unassembled WGS sequence"/>
</dbReference>
<reference evidence="4" key="1">
    <citation type="submission" date="2016-04" db="EMBL/GenBank/DDBJ databases">
        <title>Cephalotus genome sequencing.</title>
        <authorList>
            <person name="Fukushima K."/>
            <person name="Hasebe M."/>
            <person name="Fang X."/>
        </authorList>
    </citation>
    <scope>NUCLEOTIDE SEQUENCE [LARGE SCALE GENOMIC DNA]</scope>
    <source>
        <strain evidence="4">cv. St1</strain>
    </source>
</reference>
<sequence>MYTRLILFFILYYIIPVALTNPQINIPHSFSFSFFFPHSLVLSLNHPHQNLAFSNPISFSWLTLNQIPSKLNNPQKIKPHNRMILQRGSTNTQMQPTQHSFMSFTKQRPKDHPKAQRHPPDLNRAKF</sequence>
<gene>
    <name evidence="3" type="ORF">CFOL_v3_24823</name>
</gene>
<name>A0A1Q3CM78_CEPFO</name>
<organism evidence="3 4">
    <name type="scientific">Cephalotus follicularis</name>
    <name type="common">Albany pitcher plant</name>
    <dbReference type="NCBI Taxonomy" id="3775"/>
    <lineage>
        <taxon>Eukaryota</taxon>
        <taxon>Viridiplantae</taxon>
        <taxon>Streptophyta</taxon>
        <taxon>Embryophyta</taxon>
        <taxon>Tracheophyta</taxon>
        <taxon>Spermatophyta</taxon>
        <taxon>Magnoliopsida</taxon>
        <taxon>eudicotyledons</taxon>
        <taxon>Gunneridae</taxon>
        <taxon>Pentapetalae</taxon>
        <taxon>rosids</taxon>
        <taxon>fabids</taxon>
        <taxon>Oxalidales</taxon>
        <taxon>Cephalotaceae</taxon>
        <taxon>Cephalotus</taxon>
    </lineage>
</organism>
<evidence type="ECO:0000313" key="4">
    <source>
        <dbReference type="Proteomes" id="UP000187406"/>
    </source>
</evidence>
<dbReference type="AlphaFoldDB" id="A0A1Q3CM78"/>
<proteinExistence type="predicted"/>
<evidence type="ECO:0000256" key="1">
    <source>
        <dbReference type="SAM" id="MobiDB-lite"/>
    </source>
</evidence>
<evidence type="ECO:0000256" key="2">
    <source>
        <dbReference type="SAM" id="SignalP"/>
    </source>
</evidence>
<feature type="chain" id="PRO_5010177179" evidence="2">
    <location>
        <begin position="21"/>
        <end position="127"/>
    </location>
</feature>
<feature type="compositionally biased region" description="Polar residues" evidence="1">
    <location>
        <begin position="88"/>
        <end position="106"/>
    </location>
</feature>
<evidence type="ECO:0000313" key="3">
    <source>
        <dbReference type="EMBL" id="GAV81366.1"/>
    </source>
</evidence>
<comment type="caution">
    <text evidence="3">The sequence shown here is derived from an EMBL/GenBank/DDBJ whole genome shotgun (WGS) entry which is preliminary data.</text>
</comment>
<feature type="region of interest" description="Disordered" evidence="1">
    <location>
        <begin position="88"/>
        <end position="127"/>
    </location>
</feature>